<evidence type="ECO:0008006" key="3">
    <source>
        <dbReference type="Google" id="ProtNLM"/>
    </source>
</evidence>
<accession>A0A6I4IBR9</accession>
<gene>
    <name evidence="1" type="ORF">GO816_16125</name>
</gene>
<keyword evidence="2" id="KW-1185">Reference proteome</keyword>
<dbReference type="PANTHER" id="PTHR34585:SF22">
    <property type="entry name" value="HELIX-TURN-HELIX DOMAIN-CONTAINING PROTEIN"/>
    <property type="match status" value="1"/>
</dbReference>
<sequence length="135" mass="15319">MRCRKSSSTELNQTERLTKQGKTKATEIINCEDLEAFGEKLISQIKALLTVGSTEGEPRKWIKTCQVKKVLTISINTLQTLCDKGTIPFTKIGGILYYEMDAIQKVLRSEAVQTYPFGEVKTVFTKWSKPCFRYA</sequence>
<protein>
    <recommendedName>
        <fullName evidence="3">DNA-binding protein</fullName>
    </recommendedName>
</protein>
<proteinExistence type="predicted"/>
<dbReference type="Proteomes" id="UP000434850">
    <property type="component" value="Unassembled WGS sequence"/>
</dbReference>
<dbReference type="EMBL" id="WQLA01000007">
    <property type="protein sequence ID" value="MVN92665.1"/>
    <property type="molecule type" value="Genomic_DNA"/>
</dbReference>
<dbReference type="SUPFAM" id="SSF46955">
    <property type="entry name" value="Putative DNA-binding domain"/>
    <property type="match status" value="1"/>
</dbReference>
<organism evidence="1 2">
    <name type="scientific">Mucilaginibacter aquatilis</name>
    <dbReference type="NCBI Taxonomy" id="1517760"/>
    <lineage>
        <taxon>Bacteria</taxon>
        <taxon>Pseudomonadati</taxon>
        <taxon>Bacteroidota</taxon>
        <taxon>Sphingobacteriia</taxon>
        <taxon>Sphingobacteriales</taxon>
        <taxon>Sphingobacteriaceae</taxon>
        <taxon>Mucilaginibacter</taxon>
    </lineage>
</organism>
<dbReference type="InterPro" id="IPR009061">
    <property type="entry name" value="DNA-bd_dom_put_sf"/>
</dbReference>
<dbReference type="RefSeq" id="WP_157542990.1">
    <property type="nucleotide sequence ID" value="NZ_WQLA01000007.1"/>
</dbReference>
<dbReference type="AlphaFoldDB" id="A0A6I4IBR9"/>
<dbReference type="OrthoDB" id="1524679at2"/>
<dbReference type="PANTHER" id="PTHR34585">
    <property type="match status" value="1"/>
</dbReference>
<evidence type="ECO:0000313" key="1">
    <source>
        <dbReference type="EMBL" id="MVN92665.1"/>
    </source>
</evidence>
<name>A0A6I4IBR9_9SPHI</name>
<comment type="caution">
    <text evidence="1">The sequence shown here is derived from an EMBL/GenBank/DDBJ whole genome shotgun (WGS) entry which is preliminary data.</text>
</comment>
<evidence type="ECO:0000313" key="2">
    <source>
        <dbReference type="Proteomes" id="UP000434850"/>
    </source>
</evidence>
<reference evidence="1 2" key="1">
    <citation type="submission" date="2019-12" db="EMBL/GenBank/DDBJ databases">
        <title>Mucilaginibacter sp. HME9299 genome sequencing and assembly.</title>
        <authorList>
            <person name="Kang H."/>
            <person name="Kim H."/>
            <person name="Joh K."/>
        </authorList>
    </citation>
    <scope>NUCLEOTIDE SEQUENCE [LARGE SCALE GENOMIC DNA]</scope>
    <source>
        <strain evidence="1 2">HME9299</strain>
    </source>
</reference>